<dbReference type="SUPFAM" id="SSF100950">
    <property type="entry name" value="NagB/RpiA/CoA transferase-like"/>
    <property type="match status" value="1"/>
</dbReference>
<protein>
    <recommendedName>
        <fullName evidence="2">Glucosamine/galactosamine-6-phosphate isomerase domain-containing protein</fullName>
    </recommendedName>
</protein>
<dbReference type="PANTHER" id="PTHR42892">
    <property type="entry name" value="GLUCOSAMINE-6-PHOSPHATE DEAMINASE-LIKE PROTEIN BT_0258-RELATED"/>
    <property type="match status" value="1"/>
</dbReference>
<dbReference type="InterPro" id="IPR006148">
    <property type="entry name" value="Glc/Gal-6P_isomerase"/>
</dbReference>
<dbReference type="PANTHER" id="PTHR42892:SF1">
    <property type="entry name" value="GLUCOSAMINE-6-PHOSPHATE ISOMERASE"/>
    <property type="match status" value="1"/>
</dbReference>
<evidence type="ECO:0000313" key="3">
    <source>
        <dbReference type="EMBL" id="OJG37358.1"/>
    </source>
</evidence>
<keyword evidence="1" id="KW-0119">Carbohydrate metabolism</keyword>
<dbReference type="PROSITE" id="PS01161">
    <property type="entry name" value="GLC_GALNAC_ISOMERASE"/>
    <property type="match status" value="1"/>
</dbReference>
<dbReference type="Pfam" id="PF01182">
    <property type="entry name" value="Glucosamine_iso"/>
    <property type="match status" value="1"/>
</dbReference>
<dbReference type="InterPro" id="IPR037171">
    <property type="entry name" value="NagB/RpiA_transferase-like"/>
</dbReference>
<feature type="domain" description="Glucosamine/galactosamine-6-phosphate isomerase" evidence="2">
    <location>
        <begin position="22"/>
        <end position="218"/>
    </location>
</feature>
<dbReference type="AlphaFoldDB" id="A0A1L8SZI0"/>
<comment type="caution">
    <text evidence="3">The sequence shown here is derived from an EMBL/GenBank/DDBJ whole genome shotgun (WGS) entry which is preliminary data.</text>
</comment>
<name>A0A1L8SZI0_9ENTE</name>
<organism evidence="3 4">
    <name type="scientific">Enterococcus devriesei</name>
    <dbReference type="NCBI Taxonomy" id="319970"/>
    <lineage>
        <taxon>Bacteria</taxon>
        <taxon>Bacillati</taxon>
        <taxon>Bacillota</taxon>
        <taxon>Bacilli</taxon>
        <taxon>Lactobacillales</taxon>
        <taxon>Enterococcaceae</taxon>
        <taxon>Enterococcus</taxon>
    </lineage>
</organism>
<evidence type="ECO:0000313" key="4">
    <source>
        <dbReference type="Proteomes" id="UP000183700"/>
    </source>
</evidence>
<sequence>MKLLVTEDYETLSQVTADLILLKWSENHRVNLALTAGSSPKRTYEILVERLRAVQFDQSLAHFYNFDEISLKDQADGLTMQALMQELFQPLGIEDKNIEVLDAENYQDYDYQIAEAGGLDLVLMGIGEDGHFCGNLPGFTSFDYGVYRVPIAPGDDLYQLLDQATPHTPGTEMVTFGPQTVLAAKELVLIANGKKKAAIIKQALEGPITEDVPASVLRLHPNLTVILDQEAASELTE</sequence>
<accession>A0A1L8SZI0</accession>
<dbReference type="NCBIfam" id="NF009022">
    <property type="entry name" value="PRK12358.1"/>
    <property type="match status" value="1"/>
</dbReference>
<dbReference type="InterPro" id="IPR004547">
    <property type="entry name" value="Glucosamine6P_isomerase"/>
</dbReference>
<gene>
    <name evidence="3" type="ORF">RV00_GL000315</name>
</gene>
<dbReference type="GO" id="GO:0006044">
    <property type="term" value="P:N-acetylglucosamine metabolic process"/>
    <property type="evidence" value="ECO:0007669"/>
    <property type="project" value="InterPro"/>
</dbReference>
<dbReference type="STRING" id="319970.RV00_GL000315"/>
<reference evidence="3 4" key="1">
    <citation type="submission" date="2014-12" db="EMBL/GenBank/DDBJ databases">
        <title>Draft genome sequences of 29 type strains of Enterococci.</title>
        <authorList>
            <person name="Zhong Z."/>
            <person name="Sun Z."/>
            <person name="Liu W."/>
            <person name="Zhang W."/>
            <person name="Zhang H."/>
        </authorList>
    </citation>
    <scope>NUCLEOTIDE SEQUENCE [LARGE SCALE GENOMIC DNA]</scope>
    <source>
        <strain evidence="3 4">DSM 22802</strain>
    </source>
</reference>
<dbReference type="InterPro" id="IPR018321">
    <property type="entry name" value="Glucosamine6P_isomerase_CS"/>
</dbReference>
<dbReference type="RefSeq" id="WP_071860850.1">
    <property type="nucleotide sequence ID" value="NZ_DAMDHA010000001.1"/>
</dbReference>
<dbReference type="OrthoDB" id="9810967at2"/>
<dbReference type="GO" id="GO:0004342">
    <property type="term" value="F:glucosamine-6-phosphate deaminase activity"/>
    <property type="evidence" value="ECO:0007669"/>
    <property type="project" value="InterPro"/>
</dbReference>
<dbReference type="Gene3D" id="3.40.50.1360">
    <property type="match status" value="1"/>
</dbReference>
<dbReference type="Proteomes" id="UP000183700">
    <property type="component" value="Unassembled WGS sequence"/>
</dbReference>
<dbReference type="GO" id="GO:0005975">
    <property type="term" value="P:carbohydrate metabolic process"/>
    <property type="evidence" value="ECO:0007669"/>
    <property type="project" value="InterPro"/>
</dbReference>
<proteinExistence type="predicted"/>
<evidence type="ECO:0000259" key="2">
    <source>
        <dbReference type="Pfam" id="PF01182"/>
    </source>
</evidence>
<dbReference type="EMBL" id="JXKM01000001">
    <property type="protein sequence ID" value="OJG37358.1"/>
    <property type="molecule type" value="Genomic_DNA"/>
</dbReference>
<dbReference type="InterPro" id="IPR052960">
    <property type="entry name" value="GlcN6P_deaminase-like"/>
</dbReference>
<evidence type="ECO:0000256" key="1">
    <source>
        <dbReference type="ARBA" id="ARBA00023277"/>
    </source>
</evidence>
<keyword evidence="4" id="KW-1185">Reference proteome</keyword>
<dbReference type="CDD" id="cd01399">
    <property type="entry name" value="GlcN6P_deaminase"/>
    <property type="match status" value="1"/>
</dbReference>